<organism evidence="1 2">
    <name type="scientific">Candidatus Roizmanbacteria bacterium RIFCSPHIGHO2_02_FULL_38_11</name>
    <dbReference type="NCBI Taxonomy" id="1802039"/>
    <lineage>
        <taxon>Bacteria</taxon>
        <taxon>Candidatus Roizmaniibacteriota</taxon>
    </lineage>
</organism>
<evidence type="ECO:0000313" key="1">
    <source>
        <dbReference type="EMBL" id="OGK25582.1"/>
    </source>
</evidence>
<comment type="caution">
    <text evidence="1">The sequence shown here is derived from an EMBL/GenBank/DDBJ whole genome shotgun (WGS) entry which is preliminary data.</text>
</comment>
<dbReference type="Gene3D" id="3.40.50.300">
    <property type="entry name" value="P-loop containing nucleotide triphosphate hydrolases"/>
    <property type="match status" value="1"/>
</dbReference>
<dbReference type="InterPro" id="IPR027417">
    <property type="entry name" value="P-loop_NTPase"/>
</dbReference>
<dbReference type="AlphaFoldDB" id="A0A1F7H4G8"/>
<gene>
    <name evidence="1" type="ORF">A3C25_01130</name>
</gene>
<dbReference type="Proteomes" id="UP000177913">
    <property type="component" value="Unassembled WGS sequence"/>
</dbReference>
<evidence type="ECO:0000313" key="2">
    <source>
        <dbReference type="Proteomes" id="UP000177913"/>
    </source>
</evidence>
<dbReference type="Pfam" id="PF13189">
    <property type="entry name" value="Cytidylate_kin2"/>
    <property type="match status" value="1"/>
</dbReference>
<evidence type="ECO:0008006" key="3">
    <source>
        <dbReference type="Google" id="ProtNLM"/>
    </source>
</evidence>
<reference evidence="1 2" key="1">
    <citation type="journal article" date="2016" name="Nat. Commun.">
        <title>Thousands of microbial genomes shed light on interconnected biogeochemical processes in an aquifer system.</title>
        <authorList>
            <person name="Anantharaman K."/>
            <person name="Brown C.T."/>
            <person name="Hug L.A."/>
            <person name="Sharon I."/>
            <person name="Castelle C.J."/>
            <person name="Probst A.J."/>
            <person name="Thomas B.C."/>
            <person name="Singh A."/>
            <person name="Wilkins M.J."/>
            <person name="Karaoz U."/>
            <person name="Brodie E.L."/>
            <person name="Williams K.H."/>
            <person name="Hubbard S.S."/>
            <person name="Banfield J.F."/>
        </authorList>
    </citation>
    <scope>NUCLEOTIDE SEQUENCE [LARGE SCALE GENOMIC DNA]</scope>
</reference>
<name>A0A1F7H4G8_9BACT</name>
<protein>
    <recommendedName>
        <fullName evidence="3">Cytidylate kinase-like family protein</fullName>
    </recommendedName>
</protein>
<sequence>MKRLFELINKNIFVNLLTGRKRVLSMRRELPLITISREMGSGGRPIAYLVEKKLGPPWKVFHNEIIEEIAKEVHLEKKLVNEIDEKKIPMIEEVIGDFFGKRYLSLSKYYKHLVKILATIGHRGYAVIVGRGGNYLFPQALNVRTICETNQRIKWEMEYEHLTKSQAIRRIEESDKKRYEFEKAVFNHDLRKAHHYDLVIRTGPRLGIEDAADLIVTIAKRRFKM</sequence>
<accession>A0A1F7H4G8</accession>
<dbReference type="EMBL" id="MFZO01000006">
    <property type="protein sequence ID" value="OGK25582.1"/>
    <property type="molecule type" value="Genomic_DNA"/>
</dbReference>
<proteinExistence type="predicted"/>